<keyword evidence="3 4" id="KW-0975">Bacterial flagellum</keyword>
<dbReference type="Pfam" id="PF00700">
    <property type="entry name" value="Flagellin_C"/>
    <property type="match status" value="1"/>
</dbReference>
<dbReference type="Pfam" id="PF00669">
    <property type="entry name" value="Flagellin_N"/>
    <property type="match status" value="1"/>
</dbReference>
<organism evidence="7 8">
    <name type="scientific">Alishewanella jeotgali KCTC 22429</name>
    <dbReference type="NCBI Taxonomy" id="1129374"/>
    <lineage>
        <taxon>Bacteria</taxon>
        <taxon>Pseudomonadati</taxon>
        <taxon>Pseudomonadota</taxon>
        <taxon>Gammaproteobacteria</taxon>
        <taxon>Alteromonadales</taxon>
        <taxon>Alteromonadaceae</taxon>
        <taxon>Alishewanella</taxon>
    </lineage>
</organism>
<evidence type="ECO:0000313" key="8">
    <source>
        <dbReference type="Proteomes" id="UP000012046"/>
    </source>
</evidence>
<feature type="domain" description="Flagellin N-terminal" evidence="5">
    <location>
        <begin position="5"/>
        <end position="140"/>
    </location>
</feature>
<sequence length="430" mass="46244">MSLFVNTNISSLAAQRSISNLNTPLSQTFQRLASGYRINSAADDAAGLQISNRLTSQINGIDQGIRNANDGISLAQVAEGALDEMTTSIQRMRTLVIQSRSGINSLEDRTAIQNEVKQINKEITRIAETTSFAGIPLLDGRLNRDFLVGANAGENINVNLERDEGWTAEGLRLSEVVVDGTAGINSARITGVRNPGNIAYSFPNPPVSGIVQGLEVSVNGLPFRPVQDEFTGNPFAPFPNVPGQLTFGNDTNINMQVFGLAIQYAASPEINFTASIDFATGSFLVPPNIELQFRLTGSASDEASALATQAFVSQLTGLSPDQVGIQPFQIAPPEDEDLITRLNLEIIDEALSTIDSARAKLGATQNRFQATIRNLSNISENVSAARSRIRDTDFAKETAELTRLQILQQASTTVLSQANQRPQAALTLLQ</sequence>
<comment type="similarity">
    <text evidence="1 4">Belongs to the bacterial flagellin family.</text>
</comment>
<dbReference type="GO" id="GO:0005198">
    <property type="term" value="F:structural molecule activity"/>
    <property type="evidence" value="ECO:0007669"/>
    <property type="project" value="UniProtKB-UniRule"/>
</dbReference>
<evidence type="ECO:0000256" key="3">
    <source>
        <dbReference type="ARBA" id="ARBA00023143"/>
    </source>
</evidence>
<feature type="domain" description="Flagellin C-terminal" evidence="6">
    <location>
        <begin position="344"/>
        <end position="429"/>
    </location>
</feature>
<dbReference type="PANTHER" id="PTHR42792:SF2">
    <property type="entry name" value="FLAGELLIN"/>
    <property type="match status" value="1"/>
</dbReference>
<evidence type="ECO:0000259" key="6">
    <source>
        <dbReference type="Pfam" id="PF00700"/>
    </source>
</evidence>
<evidence type="ECO:0000313" key="7">
    <source>
        <dbReference type="EMBL" id="EHR40470.1"/>
    </source>
</evidence>
<dbReference type="GO" id="GO:0009288">
    <property type="term" value="C:bacterial-type flagellum"/>
    <property type="evidence" value="ECO:0007669"/>
    <property type="project" value="UniProtKB-SubCell"/>
</dbReference>
<gene>
    <name evidence="7" type="ORF">AJE_12234</name>
</gene>
<evidence type="ECO:0000256" key="1">
    <source>
        <dbReference type="ARBA" id="ARBA00005709"/>
    </source>
</evidence>
<name>H3ZGF0_9ALTE</name>
<protein>
    <recommendedName>
        <fullName evidence="4">Flagellin</fullName>
    </recommendedName>
</protein>
<dbReference type="PANTHER" id="PTHR42792">
    <property type="entry name" value="FLAGELLIN"/>
    <property type="match status" value="1"/>
</dbReference>
<dbReference type="SUPFAM" id="SSF64518">
    <property type="entry name" value="Phase 1 flagellin"/>
    <property type="match status" value="1"/>
</dbReference>
<dbReference type="Gene3D" id="6.10.280.190">
    <property type="match status" value="1"/>
</dbReference>
<dbReference type="PATRIC" id="fig|1129374.4.peg.2429"/>
<keyword evidence="8" id="KW-1185">Reference proteome</keyword>
<dbReference type="InterPro" id="IPR046358">
    <property type="entry name" value="Flagellin_C"/>
</dbReference>
<dbReference type="eggNOG" id="COG1344">
    <property type="taxonomic scope" value="Bacteria"/>
</dbReference>
<dbReference type="InterPro" id="IPR042187">
    <property type="entry name" value="Flagellin_C_sub2"/>
</dbReference>
<evidence type="ECO:0000256" key="2">
    <source>
        <dbReference type="ARBA" id="ARBA00022525"/>
    </source>
</evidence>
<accession>H3ZGF0</accession>
<dbReference type="Proteomes" id="UP000012046">
    <property type="component" value="Unassembled WGS sequence"/>
</dbReference>
<evidence type="ECO:0000256" key="4">
    <source>
        <dbReference type="RuleBase" id="RU362073"/>
    </source>
</evidence>
<comment type="function">
    <text evidence="4">Flagellin is the subunit protein which polymerizes to form the filaments of bacterial flagella.</text>
</comment>
<dbReference type="PRINTS" id="PR00207">
    <property type="entry name" value="FLAGELLIN"/>
</dbReference>
<keyword evidence="7" id="KW-0282">Flagellum</keyword>
<proteinExistence type="inferred from homology"/>
<dbReference type="EMBL" id="AHTH01000039">
    <property type="protein sequence ID" value="EHR40470.1"/>
    <property type="molecule type" value="Genomic_DNA"/>
</dbReference>
<dbReference type="STRING" id="1129374.AJE_12234"/>
<evidence type="ECO:0000259" key="5">
    <source>
        <dbReference type="Pfam" id="PF00669"/>
    </source>
</evidence>
<comment type="subcellular location">
    <subcellularLocation>
        <location evidence="4">Secreted</location>
    </subcellularLocation>
    <subcellularLocation>
        <location evidence="4">Bacterial flagellum</location>
    </subcellularLocation>
</comment>
<dbReference type="Gene3D" id="6.10.10.10">
    <property type="entry name" value="Flagellar export chaperone, C-terminal domain"/>
    <property type="match status" value="1"/>
</dbReference>
<dbReference type="InterPro" id="IPR001492">
    <property type="entry name" value="Flagellin"/>
</dbReference>
<keyword evidence="7" id="KW-0969">Cilium</keyword>
<dbReference type="InterPro" id="IPR001029">
    <property type="entry name" value="Flagellin_N"/>
</dbReference>
<dbReference type="Gene3D" id="1.20.1330.10">
    <property type="entry name" value="f41 fragment of flagellin, N-terminal domain"/>
    <property type="match status" value="2"/>
</dbReference>
<comment type="caution">
    <text evidence="7">The sequence shown here is derived from an EMBL/GenBank/DDBJ whole genome shotgun (WGS) entry which is preliminary data.</text>
</comment>
<dbReference type="AlphaFoldDB" id="H3ZGF0"/>
<keyword evidence="7" id="KW-0966">Cell projection</keyword>
<reference evidence="7 8" key="1">
    <citation type="journal article" date="2012" name="J. Bacteriol.">
        <title>Genome Sequence of Extracellular-Protease-Producing Alishewanella jeotgali Isolated from Traditional Korean Fermented Seafood.</title>
        <authorList>
            <person name="Jung J."/>
            <person name="Chun J."/>
            <person name="Park W."/>
        </authorList>
    </citation>
    <scope>NUCLEOTIDE SEQUENCE [LARGE SCALE GENOMIC DNA]</scope>
    <source>
        <strain evidence="7 8">KCTC 22429</strain>
    </source>
</reference>
<dbReference type="GO" id="GO:0005576">
    <property type="term" value="C:extracellular region"/>
    <property type="evidence" value="ECO:0007669"/>
    <property type="project" value="UniProtKB-SubCell"/>
</dbReference>
<keyword evidence="2 4" id="KW-0964">Secreted</keyword>